<dbReference type="GeneID" id="77927410"/>
<dbReference type="InterPro" id="IPR036465">
    <property type="entry name" value="vWFA_dom_sf"/>
</dbReference>
<accession>A0A7G9UYV3</accession>
<dbReference type="RefSeq" id="YP_010651715.1">
    <property type="nucleotide sequence ID" value="NC_070783.1"/>
</dbReference>
<dbReference type="EMBL" id="MT684598">
    <property type="protein sequence ID" value="QNN99208.1"/>
    <property type="molecule type" value="Genomic_DNA"/>
</dbReference>
<dbReference type="InterPro" id="IPR002035">
    <property type="entry name" value="VWF_A"/>
</dbReference>
<evidence type="ECO:0000313" key="3">
    <source>
        <dbReference type="Proteomes" id="UP000516151"/>
    </source>
</evidence>
<dbReference type="SUPFAM" id="SSF53300">
    <property type="entry name" value="vWA-like"/>
    <property type="match status" value="1"/>
</dbReference>
<proteinExistence type="predicted"/>
<dbReference type="PROSITE" id="PS50234">
    <property type="entry name" value="VWFA"/>
    <property type="match status" value="1"/>
</dbReference>
<dbReference type="PANTHER" id="PTHR34706:SF1">
    <property type="entry name" value="VWFA DOMAIN-CONTAINING PROTEIN"/>
    <property type="match status" value="1"/>
</dbReference>
<organism evidence="2 3">
    <name type="scientific">Streptomyces phage Faust</name>
    <dbReference type="NCBI Taxonomy" id="2767565"/>
    <lineage>
        <taxon>Viruses</taxon>
        <taxon>Duplodnaviria</taxon>
        <taxon>Heunggongvirae</taxon>
        <taxon>Uroviricota</taxon>
        <taxon>Caudoviricetes</taxon>
        <taxon>Stanwilliamsviridae</taxon>
        <taxon>Loccivirinae</taxon>
        <taxon>Faustvirus</taxon>
        <taxon>Faustvirus faust</taxon>
    </lineage>
</organism>
<dbReference type="InterPro" id="IPR019303">
    <property type="entry name" value="vWA_TerF_C"/>
</dbReference>
<reference evidence="2 3" key="1">
    <citation type="submission" date="2020-06" db="EMBL/GenBank/DDBJ databases">
        <authorList>
            <person name="Arora M.N."/>
            <person name="Dalling M.T."/>
            <person name="Dawson S.P.M."/>
            <person name="Elia S.N."/>
            <person name="Burke B."/>
            <person name="Shaffer C.D."/>
            <person name="Weston-Hafer K.A."/>
            <person name="Garlena R.A."/>
            <person name="Russell D.A."/>
            <person name="Pope W.H."/>
            <person name="Jacobs-Sera D."/>
            <person name="Hatfull G.F."/>
        </authorList>
    </citation>
    <scope>NUCLEOTIDE SEQUENCE [LARGE SCALE GENOMIC DNA]</scope>
</reference>
<dbReference type="Pfam" id="PF10138">
    <property type="entry name" value="vWA-TerF-like"/>
    <property type="match status" value="1"/>
</dbReference>
<sequence>MFGRRRNFAPARHLSPQKTVKVRRISDISVPAANDKADLIKKVGVSFEKKVDSAVKVNMAKGGKNANVRWSVIGLLDESGSMSPFFRDGTVQEIVERALAWSATKDSDGMAPFGAFGSHHIWHEEVDLTNVRNIVDEKGWHPWGSTNLTSSLQAILDMIRDMGDGWQMDPILLFIVTDGSPDNQETVKRLICELSQYPVFVKILRVGNDPWAKSFTDFLDDMEDHSPGSRLFDNVDCPKEALYKGMPDDKFNEDMTAETDSVIDGMIAAGVLSE</sequence>
<keyword evidence="3" id="KW-1185">Reference proteome</keyword>
<protein>
    <recommendedName>
        <fullName evidence="1">VWFA domain-containing protein</fullName>
    </recommendedName>
</protein>
<dbReference type="Gene3D" id="3.40.50.410">
    <property type="entry name" value="von Willebrand factor, type A domain"/>
    <property type="match status" value="1"/>
</dbReference>
<feature type="domain" description="VWFA" evidence="1">
    <location>
        <begin position="71"/>
        <end position="255"/>
    </location>
</feature>
<dbReference type="Proteomes" id="UP000516151">
    <property type="component" value="Segment"/>
</dbReference>
<evidence type="ECO:0000313" key="2">
    <source>
        <dbReference type="EMBL" id="QNN99208.1"/>
    </source>
</evidence>
<name>A0A7G9UYV3_9CAUD</name>
<evidence type="ECO:0000259" key="1">
    <source>
        <dbReference type="PROSITE" id="PS50234"/>
    </source>
</evidence>
<dbReference type="KEGG" id="vg:77927410"/>
<gene>
    <name evidence="2" type="primary">115</name>
    <name evidence="2" type="ORF">SEA_FAUST_115</name>
</gene>
<dbReference type="PANTHER" id="PTHR34706">
    <property type="entry name" value="SLR1338 PROTEIN"/>
    <property type="match status" value="1"/>
</dbReference>